<feature type="domain" description="DUF4296" evidence="2">
    <location>
        <begin position="26"/>
        <end position="104"/>
    </location>
</feature>
<evidence type="ECO:0000256" key="1">
    <source>
        <dbReference type="SAM" id="SignalP"/>
    </source>
</evidence>
<dbReference type="AlphaFoldDB" id="A0A931EB74"/>
<proteinExistence type="predicted"/>
<dbReference type="InterPro" id="IPR025381">
    <property type="entry name" value="DUF4296"/>
</dbReference>
<accession>A0A931EB74</accession>
<name>A0A931EB74_9FLAO</name>
<reference evidence="3" key="1">
    <citation type="submission" date="2020-11" db="EMBL/GenBank/DDBJ databases">
        <title>Genome seq and assembly of Planobacterium sp.</title>
        <authorList>
            <person name="Chhetri G."/>
        </authorList>
    </citation>
    <scope>NUCLEOTIDE SEQUENCE</scope>
    <source>
        <strain evidence="3">GCR5</strain>
    </source>
</reference>
<organism evidence="3 4">
    <name type="scientific">Planobacterium oryzisoli</name>
    <dbReference type="NCBI Taxonomy" id="2771435"/>
    <lineage>
        <taxon>Bacteria</taxon>
        <taxon>Pseudomonadati</taxon>
        <taxon>Bacteroidota</taxon>
        <taxon>Flavobacteriia</taxon>
        <taxon>Flavobacteriales</taxon>
        <taxon>Weeksellaceae</taxon>
        <taxon>Chryseobacterium group</taxon>
        <taxon>Chryseobacterium</taxon>
    </lineage>
</organism>
<feature type="signal peptide" evidence="1">
    <location>
        <begin position="1"/>
        <end position="18"/>
    </location>
</feature>
<protein>
    <submittedName>
        <fullName evidence="3">DUF4296 domain-containing protein</fullName>
    </submittedName>
</protein>
<feature type="chain" id="PRO_5037229462" evidence="1">
    <location>
        <begin position="19"/>
        <end position="126"/>
    </location>
</feature>
<evidence type="ECO:0000259" key="2">
    <source>
        <dbReference type="Pfam" id="PF14129"/>
    </source>
</evidence>
<dbReference type="Proteomes" id="UP000694480">
    <property type="component" value="Unassembled WGS sequence"/>
</dbReference>
<keyword evidence="4" id="KW-1185">Reference proteome</keyword>
<sequence length="126" mass="14255">MIRALLFLLLLTCSWACKDPAPVVAPKALLSEEKMAAVIADFALNDQMSYLNPEGNLELQSRYILKEHKVSAKTFAESYKYYIASPRKLESIMDQAQEIIKKKDPKAEAYINKKTEENGEVPAFAR</sequence>
<dbReference type="RefSeq" id="WP_194738827.1">
    <property type="nucleotide sequence ID" value="NZ_JADKYY010000003.1"/>
</dbReference>
<dbReference type="Pfam" id="PF14129">
    <property type="entry name" value="DUF4296"/>
    <property type="match status" value="1"/>
</dbReference>
<gene>
    <name evidence="3" type="ORF">IC612_03725</name>
</gene>
<evidence type="ECO:0000313" key="4">
    <source>
        <dbReference type="Proteomes" id="UP000694480"/>
    </source>
</evidence>
<evidence type="ECO:0000313" key="3">
    <source>
        <dbReference type="EMBL" id="MBF5026904.1"/>
    </source>
</evidence>
<comment type="caution">
    <text evidence="3">The sequence shown here is derived from an EMBL/GenBank/DDBJ whole genome shotgun (WGS) entry which is preliminary data.</text>
</comment>
<keyword evidence="1" id="KW-0732">Signal</keyword>
<dbReference type="EMBL" id="JADKYY010000003">
    <property type="protein sequence ID" value="MBF5026904.1"/>
    <property type="molecule type" value="Genomic_DNA"/>
</dbReference>